<evidence type="ECO:0000313" key="3">
    <source>
        <dbReference type="Proteomes" id="UP000606396"/>
    </source>
</evidence>
<organism evidence="2 3">
    <name type="scientific">Nostoc punctiforme FACHB-252</name>
    <dbReference type="NCBI Taxonomy" id="1357509"/>
    <lineage>
        <taxon>Bacteria</taxon>
        <taxon>Bacillati</taxon>
        <taxon>Cyanobacteriota</taxon>
        <taxon>Cyanophyceae</taxon>
        <taxon>Nostocales</taxon>
        <taxon>Nostocaceae</taxon>
        <taxon>Nostoc</taxon>
    </lineage>
</organism>
<sequence>MISIPNFRNSQPLMGFLWRRKSDTLSPKPAEPSMREYLDSLNQSQQRLAASIERLEKSIDRQTEATNRLIEVLPEHLK</sequence>
<keyword evidence="1" id="KW-0175">Coiled coil</keyword>
<dbReference type="Proteomes" id="UP000606396">
    <property type="component" value="Unassembled WGS sequence"/>
</dbReference>
<evidence type="ECO:0000256" key="1">
    <source>
        <dbReference type="SAM" id="Coils"/>
    </source>
</evidence>
<gene>
    <name evidence="2" type="ORF">H6G94_03895</name>
</gene>
<feature type="coiled-coil region" evidence="1">
    <location>
        <begin position="38"/>
        <end position="72"/>
    </location>
</feature>
<reference evidence="2 3" key="1">
    <citation type="journal article" date="2020" name="ISME J.">
        <title>Comparative genomics reveals insights into cyanobacterial evolution and habitat adaptation.</title>
        <authorList>
            <person name="Chen M.Y."/>
            <person name="Teng W.K."/>
            <person name="Zhao L."/>
            <person name="Hu C.X."/>
            <person name="Zhou Y.K."/>
            <person name="Han B.P."/>
            <person name="Song L.R."/>
            <person name="Shu W.S."/>
        </authorList>
    </citation>
    <scope>NUCLEOTIDE SEQUENCE [LARGE SCALE GENOMIC DNA]</scope>
    <source>
        <strain evidence="2 3">FACHB-252</strain>
    </source>
</reference>
<accession>A0ABR8H5U0</accession>
<dbReference type="EMBL" id="JACJTC010000002">
    <property type="protein sequence ID" value="MBD2610423.1"/>
    <property type="molecule type" value="Genomic_DNA"/>
</dbReference>
<name>A0ABR8H5U0_NOSPU</name>
<evidence type="ECO:0000313" key="2">
    <source>
        <dbReference type="EMBL" id="MBD2610423.1"/>
    </source>
</evidence>
<dbReference type="RefSeq" id="WP_190948405.1">
    <property type="nucleotide sequence ID" value="NZ_JACJTC010000002.1"/>
</dbReference>
<comment type="caution">
    <text evidence="2">The sequence shown here is derived from an EMBL/GenBank/DDBJ whole genome shotgun (WGS) entry which is preliminary data.</text>
</comment>
<keyword evidence="3" id="KW-1185">Reference proteome</keyword>
<protein>
    <submittedName>
        <fullName evidence="2">Uncharacterized protein</fullName>
    </submittedName>
</protein>
<proteinExistence type="predicted"/>